<organism evidence="5 6">
    <name type="scientific">Candidatus Fusicatenibacter intestinigallinarum</name>
    <dbReference type="NCBI Taxonomy" id="2838598"/>
    <lineage>
        <taxon>Bacteria</taxon>
        <taxon>Bacillati</taxon>
        <taxon>Bacillota</taxon>
        <taxon>Clostridia</taxon>
        <taxon>Lachnospirales</taxon>
        <taxon>Lachnospiraceae</taxon>
        <taxon>Fusicatenibacter</taxon>
    </lineage>
</organism>
<dbReference type="AlphaFoldDB" id="A0A9D2SMX8"/>
<evidence type="ECO:0000313" key="5">
    <source>
        <dbReference type="EMBL" id="HJC14803.1"/>
    </source>
</evidence>
<dbReference type="InterPro" id="IPR010982">
    <property type="entry name" value="Lambda_DNA-bd_dom_sf"/>
</dbReference>
<protein>
    <submittedName>
        <fullName evidence="5">LacI family transcriptional regulator</fullName>
    </submittedName>
</protein>
<dbReference type="Gene3D" id="3.40.50.2300">
    <property type="match status" value="2"/>
</dbReference>
<dbReference type="Gene3D" id="1.10.260.40">
    <property type="entry name" value="lambda repressor-like DNA-binding domains"/>
    <property type="match status" value="1"/>
</dbReference>
<name>A0A9D2SMX8_9FIRM</name>
<evidence type="ECO:0000313" key="6">
    <source>
        <dbReference type="Proteomes" id="UP000823849"/>
    </source>
</evidence>
<dbReference type="GO" id="GO:0000976">
    <property type="term" value="F:transcription cis-regulatory region binding"/>
    <property type="evidence" value="ECO:0007669"/>
    <property type="project" value="TreeGrafter"/>
</dbReference>
<evidence type="ECO:0000256" key="3">
    <source>
        <dbReference type="ARBA" id="ARBA00023163"/>
    </source>
</evidence>
<dbReference type="PANTHER" id="PTHR30146:SF109">
    <property type="entry name" value="HTH-TYPE TRANSCRIPTIONAL REGULATOR GALS"/>
    <property type="match status" value="1"/>
</dbReference>
<dbReference type="CDD" id="cd01392">
    <property type="entry name" value="HTH_LacI"/>
    <property type="match status" value="1"/>
</dbReference>
<dbReference type="InterPro" id="IPR000843">
    <property type="entry name" value="HTH_LacI"/>
</dbReference>
<dbReference type="Pfam" id="PF13377">
    <property type="entry name" value="Peripla_BP_3"/>
    <property type="match status" value="1"/>
</dbReference>
<dbReference type="GO" id="GO:0003700">
    <property type="term" value="F:DNA-binding transcription factor activity"/>
    <property type="evidence" value="ECO:0007669"/>
    <property type="project" value="TreeGrafter"/>
</dbReference>
<keyword evidence="3" id="KW-0804">Transcription</keyword>
<dbReference type="Pfam" id="PF00356">
    <property type="entry name" value="LacI"/>
    <property type="match status" value="1"/>
</dbReference>
<comment type="caution">
    <text evidence="5">The sequence shown here is derived from an EMBL/GenBank/DDBJ whole genome shotgun (WGS) entry which is preliminary data.</text>
</comment>
<dbReference type="SUPFAM" id="SSF47413">
    <property type="entry name" value="lambda repressor-like DNA-binding domains"/>
    <property type="match status" value="1"/>
</dbReference>
<evidence type="ECO:0000259" key="4">
    <source>
        <dbReference type="PROSITE" id="PS50932"/>
    </source>
</evidence>
<proteinExistence type="predicted"/>
<sequence length="334" mass="36886">MTTIADIGKRLGVSKSTVSKALNNAPDISENLRKTIVETAVEMGYSKLRQNRKEAKKLCILIENMDYTNDLHFGYHIIVGFRQLAEPSGYQVDVVPLDNEMQRATGFDAFMLQHHYLGAFILGMSLNDPWMNDLQASRTPAVLYDNYVPENPTTCYVGIDNSEGMNLAVKHLKSLGHRNIGYLSTSLGSYITQVRHRAFFSALKKNGLKSDPRLAGISYYVSECVRRNVPKLLDQGVTAIICCHDQMANAAMVQCREAGIKIPEDVSIVGFDDLPMCAYTEPPLTTVRQDQLLLGKCGYHALESLLDGVPVGTLLLHASLVTRQSCGTAARQKG</sequence>
<evidence type="ECO:0000256" key="1">
    <source>
        <dbReference type="ARBA" id="ARBA00023015"/>
    </source>
</evidence>
<evidence type="ECO:0000256" key="2">
    <source>
        <dbReference type="ARBA" id="ARBA00023125"/>
    </source>
</evidence>
<reference evidence="5" key="2">
    <citation type="submission" date="2021-04" db="EMBL/GenBank/DDBJ databases">
        <authorList>
            <person name="Gilroy R."/>
        </authorList>
    </citation>
    <scope>NUCLEOTIDE SEQUENCE</scope>
    <source>
        <strain evidence="5">CHK185-5351</strain>
    </source>
</reference>
<dbReference type="SMART" id="SM00354">
    <property type="entry name" value="HTH_LACI"/>
    <property type="match status" value="1"/>
</dbReference>
<keyword evidence="1" id="KW-0805">Transcription regulation</keyword>
<dbReference type="EMBL" id="DWWU01000013">
    <property type="protein sequence ID" value="HJC14803.1"/>
    <property type="molecule type" value="Genomic_DNA"/>
</dbReference>
<accession>A0A9D2SMX8</accession>
<dbReference type="SUPFAM" id="SSF53822">
    <property type="entry name" value="Periplasmic binding protein-like I"/>
    <property type="match status" value="1"/>
</dbReference>
<reference evidence="5" key="1">
    <citation type="journal article" date="2021" name="PeerJ">
        <title>Extensive microbial diversity within the chicken gut microbiome revealed by metagenomics and culture.</title>
        <authorList>
            <person name="Gilroy R."/>
            <person name="Ravi A."/>
            <person name="Getino M."/>
            <person name="Pursley I."/>
            <person name="Horton D.L."/>
            <person name="Alikhan N.F."/>
            <person name="Baker D."/>
            <person name="Gharbi K."/>
            <person name="Hall N."/>
            <person name="Watson M."/>
            <person name="Adriaenssens E.M."/>
            <person name="Foster-Nyarko E."/>
            <person name="Jarju S."/>
            <person name="Secka A."/>
            <person name="Antonio M."/>
            <person name="Oren A."/>
            <person name="Chaudhuri R.R."/>
            <person name="La Ragione R."/>
            <person name="Hildebrand F."/>
            <person name="Pallen M.J."/>
        </authorList>
    </citation>
    <scope>NUCLEOTIDE SEQUENCE</scope>
    <source>
        <strain evidence="5">CHK185-5351</strain>
    </source>
</reference>
<dbReference type="Proteomes" id="UP000823849">
    <property type="component" value="Unassembled WGS sequence"/>
</dbReference>
<keyword evidence="2" id="KW-0238">DNA-binding</keyword>
<gene>
    <name evidence="5" type="ORF">H9705_03090</name>
</gene>
<dbReference type="PROSITE" id="PS50932">
    <property type="entry name" value="HTH_LACI_2"/>
    <property type="match status" value="1"/>
</dbReference>
<feature type="domain" description="HTH lacI-type" evidence="4">
    <location>
        <begin position="2"/>
        <end position="50"/>
    </location>
</feature>
<dbReference type="CDD" id="cd06267">
    <property type="entry name" value="PBP1_LacI_sugar_binding-like"/>
    <property type="match status" value="1"/>
</dbReference>
<dbReference type="InterPro" id="IPR046335">
    <property type="entry name" value="LacI/GalR-like_sensor"/>
</dbReference>
<dbReference type="PANTHER" id="PTHR30146">
    <property type="entry name" value="LACI-RELATED TRANSCRIPTIONAL REPRESSOR"/>
    <property type="match status" value="1"/>
</dbReference>
<dbReference type="InterPro" id="IPR028082">
    <property type="entry name" value="Peripla_BP_I"/>
</dbReference>